<dbReference type="PRINTS" id="PR01021">
    <property type="entry name" value="OMPADOMAIN"/>
</dbReference>
<gene>
    <name evidence="7" type="ORF">OIK40_10625</name>
</gene>
<dbReference type="Gene3D" id="3.30.1330.60">
    <property type="entry name" value="OmpA-like domain"/>
    <property type="match status" value="1"/>
</dbReference>
<evidence type="ECO:0000256" key="3">
    <source>
        <dbReference type="ARBA" id="ARBA00023237"/>
    </source>
</evidence>
<comment type="caution">
    <text evidence="7">The sequence shown here is derived from an EMBL/GenBank/DDBJ whole genome shotgun (WGS) entry which is preliminary data.</text>
</comment>
<accession>A0ABT5JQP4</accession>
<feature type="domain" description="OmpA-like" evidence="6">
    <location>
        <begin position="180"/>
        <end position="299"/>
    </location>
</feature>
<keyword evidence="8" id="KW-1185">Reference proteome</keyword>
<feature type="signal peptide" evidence="5">
    <location>
        <begin position="1"/>
        <end position="26"/>
    </location>
</feature>
<dbReference type="InterPro" id="IPR050330">
    <property type="entry name" value="Bact_OuterMem_StrucFunc"/>
</dbReference>
<feature type="chain" id="PRO_5047137535" evidence="5">
    <location>
        <begin position="27"/>
        <end position="304"/>
    </location>
</feature>
<evidence type="ECO:0000256" key="1">
    <source>
        <dbReference type="ARBA" id="ARBA00004442"/>
    </source>
</evidence>
<protein>
    <submittedName>
        <fullName evidence="7">OmpA family protein</fullName>
    </submittedName>
</protein>
<keyword evidence="3" id="KW-0998">Cell outer membrane</keyword>
<proteinExistence type="predicted"/>
<dbReference type="InterPro" id="IPR036737">
    <property type="entry name" value="OmpA-like_sf"/>
</dbReference>
<dbReference type="Pfam" id="PF00691">
    <property type="entry name" value="OmpA"/>
    <property type="match status" value="1"/>
</dbReference>
<reference evidence="7 8" key="1">
    <citation type="submission" date="2022-10" db="EMBL/GenBank/DDBJ databases">
        <title>Erythrobacter sp. sf7 Genome sequencing.</title>
        <authorList>
            <person name="Park S."/>
        </authorList>
    </citation>
    <scope>NUCLEOTIDE SEQUENCE [LARGE SCALE GENOMIC DNA]</scope>
    <source>
        <strain evidence="8">sf7</strain>
    </source>
</reference>
<dbReference type="InterPro" id="IPR006664">
    <property type="entry name" value="OMP_bac"/>
</dbReference>
<dbReference type="InterPro" id="IPR006665">
    <property type="entry name" value="OmpA-like"/>
</dbReference>
<dbReference type="PROSITE" id="PS51123">
    <property type="entry name" value="OMPA_2"/>
    <property type="match status" value="1"/>
</dbReference>
<comment type="subcellular location">
    <subcellularLocation>
        <location evidence="1">Cell outer membrane</location>
    </subcellularLocation>
</comment>
<evidence type="ECO:0000313" key="8">
    <source>
        <dbReference type="Proteomes" id="UP001216558"/>
    </source>
</evidence>
<dbReference type="EMBL" id="JAQQXQ010000007">
    <property type="protein sequence ID" value="MDC8755092.1"/>
    <property type="molecule type" value="Genomic_DNA"/>
</dbReference>
<dbReference type="RefSeq" id="WP_273678301.1">
    <property type="nucleotide sequence ID" value="NZ_JAQQXQ010000007.1"/>
</dbReference>
<dbReference type="CDD" id="cd07185">
    <property type="entry name" value="OmpA_C-like"/>
    <property type="match status" value="1"/>
</dbReference>
<dbReference type="PRINTS" id="PR01023">
    <property type="entry name" value="NAFLGMOTY"/>
</dbReference>
<dbReference type="PANTHER" id="PTHR30329">
    <property type="entry name" value="STATOR ELEMENT OF FLAGELLAR MOTOR COMPLEX"/>
    <property type="match status" value="1"/>
</dbReference>
<name>A0ABT5JQP4_9SPHN</name>
<dbReference type="SUPFAM" id="SSF103088">
    <property type="entry name" value="OmpA-like"/>
    <property type="match status" value="1"/>
</dbReference>
<dbReference type="Proteomes" id="UP001216558">
    <property type="component" value="Unassembled WGS sequence"/>
</dbReference>
<sequence>MNAPARAPLTLALVAALSMTTATGLAAQNAQDSEVLTTVYGNLPPMTEMNEGPRIEGIISARQGQRLQVTSEDGNSTILTLHPETEIRTRGGFLGIGNKTFDQSALINGLPVKVRTRYYGDGLVASEVRFTSDDRLIAAMIRGGTAQKFAEQGAAIQDNTAGIQQNAAATEALRGRLGDIDKYNLKSTTNVYFDTGKSALSPSAKNDLCAAAREADQNENSLMLVLGYTDSTGSQEVNQALSEKRAAAVVNYLQQVCKWKPYRMLTPTGMATADPAADNTTAAGRAQNRRVSVNVLVSKALDEQ</sequence>
<keyword evidence="2 4" id="KW-0472">Membrane</keyword>
<evidence type="ECO:0000256" key="2">
    <source>
        <dbReference type="ARBA" id="ARBA00023136"/>
    </source>
</evidence>
<organism evidence="7 8">
    <name type="scientific">Erythrobacter fulvus</name>
    <dbReference type="NCBI Taxonomy" id="2987523"/>
    <lineage>
        <taxon>Bacteria</taxon>
        <taxon>Pseudomonadati</taxon>
        <taxon>Pseudomonadota</taxon>
        <taxon>Alphaproteobacteria</taxon>
        <taxon>Sphingomonadales</taxon>
        <taxon>Erythrobacteraceae</taxon>
        <taxon>Erythrobacter/Porphyrobacter group</taxon>
        <taxon>Erythrobacter</taxon>
    </lineage>
</organism>
<dbReference type="PANTHER" id="PTHR30329:SF21">
    <property type="entry name" value="LIPOPROTEIN YIAD-RELATED"/>
    <property type="match status" value="1"/>
</dbReference>
<evidence type="ECO:0000313" key="7">
    <source>
        <dbReference type="EMBL" id="MDC8755092.1"/>
    </source>
</evidence>
<evidence type="ECO:0000256" key="4">
    <source>
        <dbReference type="PROSITE-ProRule" id="PRU00473"/>
    </source>
</evidence>
<keyword evidence="5" id="KW-0732">Signal</keyword>
<evidence type="ECO:0000259" key="6">
    <source>
        <dbReference type="PROSITE" id="PS51123"/>
    </source>
</evidence>
<evidence type="ECO:0000256" key="5">
    <source>
        <dbReference type="SAM" id="SignalP"/>
    </source>
</evidence>